<keyword evidence="6" id="KW-1185">Reference proteome</keyword>
<comment type="caution">
    <text evidence="5">The sequence shown here is derived from an EMBL/GenBank/DDBJ whole genome shotgun (WGS) entry which is preliminary data.</text>
</comment>
<evidence type="ECO:0000313" key="5">
    <source>
        <dbReference type="EMBL" id="PXY41748.1"/>
    </source>
</evidence>
<proteinExistence type="inferred from homology"/>
<dbReference type="InterPro" id="IPR027417">
    <property type="entry name" value="P-loop_NTPase"/>
</dbReference>
<dbReference type="SMART" id="SM00382">
    <property type="entry name" value="AAA"/>
    <property type="match status" value="1"/>
</dbReference>
<reference evidence="5 6" key="1">
    <citation type="submission" date="2018-05" db="EMBL/GenBank/DDBJ databases">
        <title>Flavobacterium sp. strain IMCC34759, incomplete genome.</title>
        <authorList>
            <person name="Joung Y."/>
            <person name="Cho J."/>
        </authorList>
    </citation>
    <scope>NUCLEOTIDE SEQUENCE [LARGE SCALE GENOMIC DNA]</scope>
    <source>
        <strain evidence="5 6">IMCC34759</strain>
    </source>
</reference>
<dbReference type="PANTHER" id="PTHR43204">
    <property type="entry name" value="ABC TRANSPORTER I FAMILY MEMBER 6, CHLOROPLASTIC"/>
    <property type="match status" value="1"/>
</dbReference>
<evidence type="ECO:0000256" key="1">
    <source>
        <dbReference type="ARBA" id="ARBA00006216"/>
    </source>
</evidence>
<dbReference type="RefSeq" id="WP_110305984.1">
    <property type="nucleotide sequence ID" value="NZ_QJHK01000004.1"/>
</dbReference>
<dbReference type="GO" id="GO:0005524">
    <property type="term" value="F:ATP binding"/>
    <property type="evidence" value="ECO:0007669"/>
    <property type="project" value="UniProtKB-KW"/>
</dbReference>
<dbReference type="Gene3D" id="3.40.50.300">
    <property type="entry name" value="P-loop containing nucleotide triphosphate hydrolases"/>
    <property type="match status" value="1"/>
</dbReference>
<dbReference type="InterPro" id="IPR010230">
    <property type="entry name" value="FeS-cluster_ATPase_SufC"/>
</dbReference>
<keyword evidence="3" id="KW-0067">ATP-binding</keyword>
<accession>A0A2V4BRP8</accession>
<name>A0A2V4BRP8_9FLAO</name>
<protein>
    <submittedName>
        <fullName evidence="5">Fe-S cluster assembly ATPase SufC</fullName>
    </submittedName>
</protein>
<dbReference type="InterPro" id="IPR003439">
    <property type="entry name" value="ABC_transporter-like_ATP-bd"/>
</dbReference>
<gene>
    <name evidence="5" type="primary">sufC</name>
    <name evidence="5" type="ORF">DMB65_07335</name>
</gene>
<dbReference type="Proteomes" id="UP000247903">
    <property type="component" value="Unassembled WGS sequence"/>
</dbReference>
<dbReference type="Pfam" id="PF00005">
    <property type="entry name" value="ABC_tran"/>
    <property type="match status" value="1"/>
</dbReference>
<keyword evidence="2" id="KW-0547">Nucleotide-binding</keyword>
<dbReference type="PROSITE" id="PS50893">
    <property type="entry name" value="ABC_TRANSPORTER_2"/>
    <property type="match status" value="1"/>
</dbReference>
<sequence>MLSIKNLHASIGDKEILKGINIEVKAGEVHAIMGPNGSGKSTLSAVIAGNENYEVTDGEVFLDGEDLADLAPEERAHKGVFLSFQYPVEIPGVSVTNFMKTAINESRKANGQEEMPANEMLKVIREKSELLEIDRKFLSRSLNEGFSGGEKKRNEIFQMAMLEPKLAILDETDSGLDIDALRIVANGVNKLKSEKNAIIVITHYQRLLDYIVPDFVHVLYNGRIVKSGGKELAYELEEKGYDWIKAEN</sequence>
<dbReference type="EMBL" id="QJHK01000004">
    <property type="protein sequence ID" value="PXY41748.1"/>
    <property type="molecule type" value="Genomic_DNA"/>
</dbReference>
<organism evidence="5 6">
    <name type="scientific">Flavobacterium cheongpyeongense</name>
    <dbReference type="NCBI Taxonomy" id="2212651"/>
    <lineage>
        <taxon>Bacteria</taxon>
        <taxon>Pseudomonadati</taxon>
        <taxon>Bacteroidota</taxon>
        <taxon>Flavobacteriia</taxon>
        <taxon>Flavobacteriales</taxon>
        <taxon>Flavobacteriaceae</taxon>
        <taxon>Flavobacterium</taxon>
    </lineage>
</organism>
<dbReference type="CDD" id="cd03217">
    <property type="entry name" value="ABC_FeS_Assembly"/>
    <property type="match status" value="1"/>
</dbReference>
<evidence type="ECO:0000256" key="3">
    <source>
        <dbReference type="ARBA" id="ARBA00022840"/>
    </source>
</evidence>
<evidence type="ECO:0000259" key="4">
    <source>
        <dbReference type="PROSITE" id="PS50893"/>
    </source>
</evidence>
<dbReference type="InterPro" id="IPR003593">
    <property type="entry name" value="AAA+_ATPase"/>
</dbReference>
<dbReference type="SUPFAM" id="SSF52540">
    <property type="entry name" value="P-loop containing nucleoside triphosphate hydrolases"/>
    <property type="match status" value="1"/>
</dbReference>
<dbReference type="AlphaFoldDB" id="A0A2V4BRP8"/>
<comment type="similarity">
    <text evidence="1">Belongs to the ABC transporter superfamily. Ycf16 family.</text>
</comment>
<evidence type="ECO:0000256" key="2">
    <source>
        <dbReference type="ARBA" id="ARBA00022741"/>
    </source>
</evidence>
<evidence type="ECO:0000313" key="6">
    <source>
        <dbReference type="Proteomes" id="UP000247903"/>
    </source>
</evidence>
<dbReference type="PANTHER" id="PTHR43204:SF1">
    <property type="entry name" value="ABC TRANSPORTER I FAMILY MEMBER 6, CHLOROPLASTIC"/>
    <property type="match status" value="1"/>
</dbReference>
<dbReference type="GO" id="GO:0016887">
    <property type="term" value="F:ATP hydrolysis activity"/>
    <property type="evidence" value="ECO:0007669"/>
    <property type="project" value="InterPro"/>
</dbReference>
<feature type="domain" description="ABC transporter" evidence="4">
    <location>
        <begin position="2"/>
        <end position="246"/>
    </location>
</feature>
<dbReference type="NCBIfam" id="TIGR01978">
    <property type="entry name" value="sufC"/>
    <property type="match status" value="1"/>
</dbReference>
<dbReference type="OrthoDB" id="9806149at2"/>